<evidence type="ECO:0000313" key="4">
    <source>
        <dbReference type="EMBL" id="HIV12307.1"/>
    </source>
</evidence>
<dbReference type="HAMAP" id="MF_01384">
    <property type="entry name" value="UreD"/>
    <property type="match status" value="1"/>
</dbReference>
<comment type="subcellular location">
    <subcellularLocation>
        <location evidence="3">Cytoplasm</location>
    </subcellularLocation>
</comment>
<dbReference type="InterPro" id="IPR002669">
    <property type="entry name" value="UreD"/>
</dbReference>
<dbReference type="PANTHER" id="PTHR33643">
    <property type="entry name" value="UREASE ACCESSORY PROTEIN D"/>
    <property type="match status" value="1"/>
</dbReference>
<reference evidence="4" key="1">
    <citation type="submission" date="2020-10" db="EMBL/GenBank/DDBJ databases">
        <authorList>
            <person name="Gilroy R."/>
        </authorList>
    </citation>
    <scope>NUCLEOTIDE SEQUENCE</scope>
    <source>
        <strain evidence="4">ChiBcec2-4451</strain>
    </source>
</reference>
<dbReference type="PANTHER" id="PTHR33643:SF1">
    <property type="entry name" value="UREASE ACCESSORY PROTEIN D"/>
    <property type="match status" value="1"/>
</dbReference>
<protein>
    <recommendedName>
        <fullName evidence="3">Urease accessory protein UreD</fullName>
    </recommendedName>
</protein>
<keyword evidence="2 3" id="KW-0143">Chaperone</keyword>
<keyword evidence="3" id="KW-0963">Cytoplasm</keyword>
<sequence length="262" mass="29528">MEKNPFGKISSLHLVAAPQDEGTILRDVSFTAPYKIMRPFPCRDGGIRVMLLAASAGIMEGDRQEFDFHVLPGAKLEFISQSYDKIHRMEEGCARRKTQVRVDAGASFYFHPQPVIPFADSAYESQMEIALEDDTARFAMSEILSCGRLAMGEAFAYRFYRNLVEIRRAGKLIYRDNTRYEPGLFDMSGMGMYESFSHLLNFFCTPPGAPEEFAARVWELLDGKSEIQGGITRLASGDFAVRALGHRAQVLEQLEEEIRGLM</sequence>
<evidence type="ECO:0000256" key="2">
    <source>
        <dbReference type="ARBA" id="ARBA00023186"/>
    </source>
</evidence>
<organism evidence="4 5">
    <name type="scientific">Candidatus Pullilachnospira stercoravium</name>
    <dbReference type="NCBI Taxonomy" id="2840913"/>
    <lineage>
        <taxon>Bacteria</taxon>
        <taxon>Bacillati</taxon>
        <taxon>Bacillota</taxon>
        <taxon>Clostridia</taxon>
        <taxon>Lachnospirales</taxon>
        <taxon>Lachnospiraceae</taxon>
        <taxon>Lachnospiraceae incertae sedis</taxon>
        <taxon>Candidatus Pullilachnospira</taxon>
    </lineage>
</organism>
<dbReference type="GO" id="GO:0016151">
    <property type="term" value="F:nickel cation binding"/>
    <property type="evidence" value="ECO:0007669"/>
    <property type="project" value="UniProtKB-UniRule"/>
</dbReference>
<comment type="similarity">
    <text evidence="1 3">Belongs to the UreD family.</text>
</comment>
<dbReference type="EMBL" id="DVON01000086">
    <property type="protein sequence ID" value="HIV12307.1"/>
    <property type="molecule type" value="Genomic_DNA"/>
</dbReference>
<evidence type="ECO:0000256" key="3">
    <source>
        <dbReference type="HAMAP-Rule" id="MF_01384"/>
    </source>
</evidence>
<comment type="caution">
    <text evidence="4">The sequence shown here is derived from an EMBL/GenBank/DDBJ whole genome shotgun (WGS) entry which is preliminary data.</text>
</comment>
<name>A0A9D1NTP6_9FIRM</name>
<comment type="subunit">
    <text evidence="3">UreD, UreF and UreG form a complex that acts as a GTP-hydrolysis-dependent molecular chaperone, activating the urease apoprotein by helping to assemble the nickel containing metallocenter of UreC. The UreE protein probably delivers the nickel.</text>
</comment>
<accession>A0A9D1NTP6</accession>
<dbReference type="Proteomes" id="UP000886723">
    <property type="component" value="Unassembled WGS sequence"/>
</dbReference>
<dbReference type="Pfam" id="PF01774">
    <property type="entry name" value="UreD"/>
    <property type="match status" value="1"/>
</dbReference>
<comment type="function">
    <text evidence="3">Required for maturation of urease via the functional incorporation of the urease nickel metallocenter.</text>
</comment>
<evidence type="ECO:0000256" key="1">
    <source>
        <dbReference type="ARBA" id="ARBA00007177"/>
    </source>
</evidence>
<gene>
    <name evidence="3" type="primary">ureD</name>
    <name evidence="4" type="ORF">IAA63_04095</name>
</gene>
<keyword evidence="3" id="KW-0996">Nickel insertion</keyword>
<dbReference type="AlphaFoldDB" id="A0A9D1NTP6"/>
<dbReference type="GO" id="GO:0005737">
    <property type="term" value="C:cytoplasm"/>
    <property type="evidence" value="ECO:0007669"/>
    <property type="project" value="UniProtKB-SubCell"/>
</dbReference>
<proteinExistence type="inferred from homology"/>
<reference evidence="4" key="2">
    <citation type="journal article" date="2021" name="PeerJ">
        <title>Extensive microbial diversity within the chicken gut microbiome revealed by metagenomics and culture.</title>
        <authorList>
            <person name="Gilroy R."/>
            <person name="Ravi A."/>
            <person name="Getino M."/>
            <person name="Pursley I."/>
            <person name="Horton D.L."/>
            <person name="Alikhan N.F."/>
            <person name="Baker D."/>
            <person name="Gharbi K."/>
            <person name="Hall N."/>
            <person name="Watson M."/>
            <person name="Adriaenssens E.M."/>
            <person name="Foster-Nyarko E."/>
            <person name="Jarju S."/>
            <person name="Secka A."/>
            <person name="Antonio M."/>
            <person name="Oren A."/>
            <person name="Chaudhuri R.R."/>
            <person name="La Ragione R."/>
            <person name="Hildebrand F."/>
            <person name="Pallen M.J."/>
        </authorList>
    </citation>
    <scope>NUCLEOTIDE SEQUENCE</scope>
    <source>
        <strain evidence="4">ChiBcec2-4451</strain>
    </source>
</reference>
<evidence type="ECO:0000313" key="5">
    <source>
        <dbReference type="Proteomes" id="UP000886723"/>
    </source>
</evidence>